<dbReference type="PANTHER" id="PTHR48105">
    <property type="entry name" value="THIOREDOXIN REDUCTASE 1-RELATED-RELATED"/>
    <property type="match status" value="1"/>
</dbReference>
<dbReference type="Proteomes" id="UP000076489">
    <property type="component" value="Unassembled WGS sequence"/>
</dbReference>
<proteinExistence type="predicted"/>
<organism evidence="4 5">
    <name type="scientific">Pseudomonas fluorescens</name>
    <dbReference type="NCBI Taxonomy" id="294"/>
    <lineage>
        <taxon>Bacteria</taxon>
        <taxon>Pseudomonadati</taxon>
        <taxon>Pseudomonadota</taxon>
        <taxon>Gammaproteobacteria</taxon>
        <taxon>Pseudomonadales</taxon>
        <taxon>Pseudomonadaceae</taxon>
        <taxon>Pseudomonas</taxon>
    </lineage>
</organism>
<dbReference type="PRINTS" id="PR00368">
    <property type="entry name" value="FADPNR"/>
</dbReference>
<evidence type="ECO:0000259" key="3">
    <source>
        <dbReference type="Pfam" id="PF07992"/>
    </source>
</evidence>
<reference evidence="5" key="1">
    <citation type="submission" date="2016-03" db="EMBL/GenBank/DDBJ databases">
        <authorList>
            <person name="Ray J."/>
            <person name="Price M."/>
            <person name="Deutschbauer A."/>
        </authorList>
    </citation>
    <scope>NUCLEOTIDE SEQUENCE [LARGE SCALE GENOMIC DNA]</scope>
    <source>
        <strain evidence="5">FW300-N1B4</strain>
    </source>
</reference>
<keyword evidence="2" id="KW-0560">Oxidoreductase</keyword>
<keyword evidence="1" id="KW-0285">Flavoprotein</keyword>
<comment type="caution">
    <text evidence="4">The sequence shown here is derived from an EMBL/GenBank/DDBJ whole genome shotgun (WGS) entry which is preliminary data.</text>
</comment>
<protein>
    <submittedName>
        <fullName evidence="4">Pyridine nucleotide-disulfide oxidoreductase</fullName>
    </submittedName>
</protein>
<gene>
    <name evidence="4" type="ORF">A1D17_29310</name>
</gene>
<evidence type="ECO:0000256" key="2">
    <source>
        <dbReference type="ARBA" id="ARBA00023002"/>
    </source>
</evidence>
<evidence type="ECO:0000313" key="4">
    <source>
        <dbReference type="EMBL" id="KZN20041.1"/>
    </source>
</evidence>
<dbReference type="InterPro" id="IPR023753">
    <property type="entry name" value="FAD/NAD-binding_dom"/>
</dbReference>
<dbReference type="EMBL" id="LUKJ01000003">
    <property type="protein sequence ID" value="KZN20041.1"/>
    <property type="molecule type" value="Genomic_DNA"/>
</dbReference>
<feature type="domain" description="FAD/NAD(P)-binding" evidence="3">
    <location>
        <begin position="3"/>
        <end position="140"/>
    </location>
</feature>
<dbReference type="SUPFAM" id="SSF51905">
    <property type="entry name" value="FAD/NAD(P)-binding domain"/>
    <property type="match status" value="1"/>
</dbReference>
<dbReference type="PRINTS" id="PR00469">
    <property type="entry name" value="PNDRDTASEII"/>
</dbReference>
<sequence length="297" mass="32138">MNDVIIIGGSFAGLAAALQLGRARRKVTVLDTGLPRNRFADHSHGLLGHDHKPPLEILAEARQQLARYPTVSLVTARAESISGAIDDFSILTGDGESLRARRLILSYGVADQMPEVPGFAEGWGTSIVPCPYCDGFEVADRDWGLVWSGPPSHNYVRLYHDWTDTLTVFANGHDIPPDIRTDLARRGIPVVDGRITEIDHEESHNTTVRLDAGAPVAIDILFAHPRNKPSARLHESLGLATIDTPLGIVLKVDERRETSMPGVYAAGDLANPLMASVTTASWQGAMAGIFAQQSMLV</sequence>
<accession>A0A166QCE2</accession>
<evidence type="ECO:0000256" key="1">
    <source>
        <dbReference type="ARBA" id="ARBA00022630"/>
    </source>
</evidence>
<dbReference type="AlphaFoldDB" id="A0A166QCE2"/>
<dbReference type="InterPro" id="IPR036188">
    <property type="entry name" value="FAD/NAD-bd_sf"/>
</dbReference>
<feature type="domain" description="FAD/NAD(P)-binding" evidence="3">
    <location>
        <begin position="180"/>
        <end position="284"/>
    </location>
</feature>
<dbReference type="GO" id="GO:0016491">
    <property type="term" value="F:oxidoreductase activity"/>
    <property type="evidence" value="ECO:0007669"/>
    <property type="project" value="UniProtKB-KW"/>
</dbReference>
<dbReference type="RefSeq" id="WP_008072180.1">
    <property type="nucleotide sequence ID" value="NZ_LUKJ01000003.1"/>
</dbReference>
<reference evidence="4 5" key="2">
    <citation type="journal article" date="2018" name="Nature">
        <title>Mutant phenotypes for thousands of bacterial genes of unknown function.</title>
        <authorList>
            <person name="Price M.N."/>
            <person name="Wetmore K.M."/>
            <person name="Waters R.J."/>
            <person name="Callaghan M."/>
            <person name="Ray J."/>
            <person name="Liu H."/>
            <person name="Kuehl J.V."/>
            <person name="Melnyk R.A."/>
            <person name="Lamson J.S."/>
            <person name="Suh Y."/>
            <person name="Carlson H.K."/>
            <person name="Esquivel Z."/>
            <person name="Sadeeshkumar H."/>
            <person name="Chakraborty R."/>
            <person name="Zane G.M."/>
            <person name="Rubin B.E."/>
            <person name="Wall J.D."/>
            <person name="Visel A."/>
            <person name="Bristow J."/>
            <person name="Blow M.J."/>
            <person name="Arkin A.P."/>
            <person name="Deutschbauer A.M."/>
        </authorList>
    </citation>
    <scope>NUCLEOTIDE SEQUENCE [LARGE SCALE GENOMIC DNA]</scope>
    <source>
        <strain evidence="4 5">FW300-N1B4</strain>
    </source>
</reference>
<dbReference type="Gene3D" id="3.50.50.60">
    <property type="entry name" value="FAD/NAD(P)-binding domain"/>
    <property type="match status" value="2"/>
</dbReference>
<dbReference type="OrthoDB" id="9786503at2"/>
<evidence type="ECO:0000313" key="5">
    <source>
        <dbReference type="Proteomes" id="UP000076489"/>
    </source>
</evidence>
<dbReference type="Pfam" id="PF07992">
    <property type="entry name" value="Pyr_redox_2"/>
    <property type="match status" value="2"/>
</dbReference>
<dbReference type="InterPro" id="IPR050097">
    <property type="entry name" value="Ferredoxin-NADP_redctase_2"/>
</dbReference>
<name>A0A166QCE2_PSEFL</name>